<evidence type="ECO:0000313" key="9">
    <source>
        <dbReference type="EMBL" id="QIZ76551.1"/>
    </source>
</evidence>
<dbReference type="KEGG" id="fes:HER31_06545"/>
<keyword evidence="5 7" id="KW-1133">Transmembrane helix</keyword>
<dbReference type="EMBL" id="CP051180">
    <property type="protein sequence ID" value="QIZ76551.1"/>
    <property type="molecule type" value="Genomic_DNA"/>
</dbReference>
<feature type="domain" description="Mce/MlaD" evidence="8">
    <location>
        <begin position="278"/>
        <end position="341"/>
    </location>
</feature>
<feature type="domain" description="Mce/MlaD" evidence="8">
    <location>
        <begin position="42"/>
        <end position="133"/>
    </location>
</feature>
<evidence type="ECO:0000256" key="4">
    <source>
        <dbReference type="ARBA" id="ARBA00022692"/>
    </source>
</evidence>
<evidence type="ECO:0000256" key="7">
    <source>
        <dbReference type="SAM" id="Phobius"/>
    </source>
</evidence>
<dbReference type="AlphaFoldDB" id="A0A6H1UBW3"/>
<evidence type="ECO:0000256" key="6">
    <source>
        <dbReference type="ARBA" id="ARBA00023136"/>
    </source>
</evidence>
<accession>A0A6H1UBW3</accession>
<proteinExistence type="predicted"/>
<feature type="domain" description="Mce/MlaD" evidence="8">
    <location>
        <begin position="158"/>
        <end position="216"/>
    </location>
</feature>
<sequence>MSSETQAPLIKRKKTLSPVWILPLLAAILGLWLLVNYIQERGSDINVQFASATGIEANKTFVRYQGIVVGRVIDVRLANDNSSVDVTIRMQNSVEGLLKSQTTFWLVQPKASLTGIDGLDALFSGNYIAMQPGEGRRTTSFIGSEQAPSLVESGDGLLVHLKAPDRGSLTVGSGVYFQKVKVGELVDFTLAQDGSGVEFAALIEAKYQTLVRQGSRFWNVSGARLKANRKGLDVDFESLATLLAGGIAFSSPNDSPKAESSQRFELYKNEQSTNLRSHITLTALNANGLNVGSSIRFRGIDLGQIESIELGEEHVELHGWIDSRHQHLLRQGTEFSRVSANIGLDGISHLETIVFGDFIRLWPGDGSPQQHFTLLENPPEDAIQGRHFILNQTAMKGVSIGAPIRYRGVVVGEVLDATLAADSVDIEILIEPDHQQLIRKNSRFWLDGAIDIKADLSRLQLTAAPLQSALTGGISFSSSSQAEQAEAMTAFTLYDNRDDALTPAPMELALTTTTLNGLSVGAPIYYRNLETGRIDAIELNDNSLEVKVEIDHQYRYLINANTRFWHYSGVEIEGSLGGINIRTNPLTSMIRGGLSFGHTDEEIASAPFSNDNIYLNEHQALASKRQISLTLSTDGRIDSNAAIRYLGHKIGEVKQVTLTADLSQQVIVAELEEPWANQFMRSDSQYYLVQPKVALSGIRNVDTILAGNHIASLPGKNDASQTNFVIAIEEPLQTPYGDGLRLVLNQQRLGSLHIGSPVLYRQIRVGEVIHTRLTGSGDSVDIEIQFQPQFQHLVNSSSKFWNASGVDIDFGVFSGADIKTESLETILAGGVAFATESPTSDKNRVSDGQRMRLYDKVKLDWLEWQPKF</sequence>
<reference evidence="9 10" key="1">
    <citation type="submission" date="2020-04" db="EMBL/GenBank/DDBJ databases">
        <title>Ferrimonas sp. S7 isolated from sea water.</title>
        <authorList>
            <person name="Bae S.S."/>
            <person name="Baek K."/>
        </authorList>
    </citation>
    <scope>NUCLEOTIDE SEQUENCE [LARGE SCALE GENOMIC DNA]</scope>
    <source>
        <strain evidence="9 10">S7</strain>
    </source>
</reference>
<dbReference type="Proteomes" id="UP000501602">
    <property type="component" value="Chromosome"/>
</dbReference>
<dbReference type="Pfam" id="PF02470">
    <property type="entry name" value="MlaD"/>
    <property type="match status" value="6"/>
</dbReference>
<keyword evidence="4 7" id="KW-0812">Transmembrane</keyword>
<feature type="transmembrane region" description="Helical" evidence="7">
    <location>
        <begin position="20"/>
        <end position="38"/>
    </location>
</feature>
<evidence type="ECO:0000256" key="1">
    <source>
        <dbReference type="ARBA" id="ARBA00004533"/>
    </source>
</evidence>
<name>A0A6H1UBW3_9GAMM</name>
<keyword evidence="10" id="KW-1185">Reference proteome</keyword>
<comment type="subcellular location">
    <subcellularLocation>
        <location evidence="1">Cell inner membrane</location>
    </subcellularLocation>
</comment>
<dbReference type="InterPro" id="IPR003399">
    <property type="entry name" value="Mce/MlaD"/>
</dbReference>
<evidence type="ECO:0000313" key="10">
    <source>
        <dbReference type="Proteomes" id="UP000501602"/>
    </source>
</evidence>
<dbReference type="InterPro" id="IPR051800">
    <property type="entry name" value="PqiA-PqiB_transport"/>
</dbReference>
<evidence type="ECO:0000256" key="5">
    <source>
        <dbReference type="ARBA" id="ARBA00022989"/>
    </source>
</evidence>
<dbReference type="RefSeq" id="WP_168659813.1">
    <property type="nucleotide sequence ID" value="NZ_CP051180.1"/>
</dbReference>
<evidence type="ECO:0000259" key="8">
    <source>
        <dbReference type="Pfam" id="PF02470"/>
    </source>
</evidence>
<keyword evidence="3" id="KW-0997">Cell inner membrane</keyword>
<keyword evidence="6 7" id="KW-0472">Membrane</keyword>
<keyword evidence="2" id="KW-1003">Cell membrane</keyword>
<gene>
    <name evidence="9" type="ORF">HER31_06545</name>
</gene>
<feature type="domain" description="Mce/MlaD" evidence="8">
    <location>
        <begin position="740"/>
        <end position="799"/>
    </location>
</feature>
<dbReference type="GO" id="GO:0005886">
    <property type="term" value="C:plasma membrane"/>
    <property type="evidence" value="ECO:0007669"/>
    <property type="project" value="UniProtKB-SubCell"/>
</dbReference>
<evidence type="ECO:0000256" key="2">
    <source>
        <dbReference type="ARBA" id="ARBA00022475"/>
    </source>
</evidence>
<dbReference type="PANTHER" id="PTHR30462:SF0">
    <property type="entry name" value="INTERMEMBRANE TRANSPORT PROTEIN YEBT"/>
    <property type="match status" value="1"/>
</dbReference>
<protein>
    <submittedName>
        <fullName evidence="9">MCE family protein</fullName>
    </submittedName>
</protein>
<dbReference type="PANTHER" id="PTHR30462">
    <property type="entry name" value="INTERMEMBRANE TRANSPORT PROTEIN PQIB-RELATED"/>
    <property type="match status" value="1"/>
</dbReference>
<feature type="domain" description="Mce/MlaD" evidence="8">
    <location>
        <begin position="508"/>
        <end position="563"/>
    </location>
</feature>
<feature type="domain" description="Mce/MlaD" evidence="8">
    <location>
        <begin position="393"/>
        <end position="444"/>
    </location>
</feature>
<evidence type="ECO:0000256" key="3">
    <source>
        <dbReference type="ARBA" id="ARBA00022519"/>
    </source>
</evidence>
<organism evidence="9 10">
    <name type="scientific">Ferrimonas lipolytica</name>
    <dbReference type="NCBI Taxonomy" id="2724191"/>
    <lineage>
        <taxon>Bacteria</taxon>
        <taxon>Pseudomonadati</taxon>
        <taxon>Pseudomonadota</taxon>
        <taxon>Gammaproteobacteria</taxon>
        <taxon>Alteromonadales</taxon>
        <taxon>Ferrimonadaceae</taxon>
        <taxon>Ferrimonas</taxon>
    </lineage>
</organism>